<feature type="domain" description="PilZ" evidence="18">
    <location>
        <begin position="695"/>
        <end position="792"/>
    </location>
</feature>
<evidence type="ECO:0000256" key="13">
    <source>
        <dbReference type="ARBA" id="ARBA00022989"/>
    </source>
</evidence>
<comment type="pathway">
    <text evidence="2 16">Glycan metabolism; bacterial cellulose biosynthesis.</text>
</comment>
<dbReference type="Gene3D" id="3.90.550.10">
    <property type="entry name" value="Spore Coat Polysaccharide Biosynthesis Protein SpsA, Chain A"/>
    <property type="match status" value="1"/>
</dbReference>
<keyword evidence="6 16" id="KW-1003">Cell membrane</keyword>
<dbReference type="Gene3D" id="2.40.10.220">
    <property type="entry name" value="predicted glycosyltransferase like domains"/>
    <property type="match status" value="1"/>
</dbReference>
<dbReference type="PANTHER" id="PTHR43867">
    <property type="entry name" value="CELLULOSE SYNTHASE CATALYTIC SUBUNIT A [UDP-FORMING]"/>
    <property type="match status" value="1"/>
</dbReference>
<dbReference type="GO" id="GO:0006011">
    <property type="term" value="P:UDP-alpha-D-glucose metabolic process"/>
    <property type="evidence" value="ECO:0007669"/>
    <property type="project" value="InterPro"/>
</dbReference>
<evidence type="ECO:0000256" key="7">
    <source>
        <dbReference type="ARBA" id="ARBA00022519"/>
    </source>
</evidence>
<organism evidence="19 20">
    <name type="scientific">Stenotrophobium rhamnosiphilum</name>
    <dbReference type="NCBI Taxonomy" id="2029166"/>
    <lineage>
        <taxon>Bacteria</taxon>
        <taxon>Pseudomonadati</taxon>
        <taxon>Pseudomonadota</taxon>
        <taxon>Gammaproteobacteria</taxon>
        <taxon>Nevskiales</taxon>
        <taxon>Nevskiaceae</taxon>
        <taxon>Stenotrophobium</taxon>
    </lineage>
</organism>
<dbReference type="Proteomes" id="UP000244248">
    <property type="component" value="Unassembled WGS sequence"/>
</dbReference>
<dbReference type="GO" id="GO:0030244">
    <property type="term" value="P:cellulose biosynthetic process"/>
    <property type="evidence" value="ECO:0007669"/>
    <property type="project" value="UniProtKB-KW"/>
</dbReference>
<comment type="cofactor">
    <cofactor evidence="16">
        <name>Mg(2+)</name>
        <dbReference type="ChEBI" id="CHEBI:18420"/>
    </cofactor>
</comment>
<evidence type="ECO:0000256" key="5">
    <source>
        <dbReference type="ARBA" id="ARBA00018714"/>
    </source>
</evidence>
<dbReference type="SUPFAM" id="SSF141371">
    <property type="entry name" value="PilZ domain-like"/>
    <property type="match status" value="1"/>
</dbReference>
<keyword evidence="10 16" id="KW-0808">Transferase</keyword>
<feature type="transmembrane region" description="Helical" evidence="16">
    <location>
        <begin position="673"/>
        <end position="691"/>
    </location>
</feature>
<reference evidence="19 20" key="1">
    <citation type="submission" date="2018-04" db="EMBL/GenBank/DDBJ databases">
        <title>Novel species isolated from glacier.</title>
        <authorList>
            <person name="Liu Q."/>
            <person name="Xin Y.-H."/>
        </authorList>
    </citation>
    <scope>NUCLEOTIDE SEQUENCE [LARGE SCALE GENOMIC DNA]</scope>
    <source>
        <strain evidence="19 20">GT1R17</strain>
    </source>
</reference>
<protein>
    <recommendedName>
        <fullName evidence="5 16">Cellulose synthase catalytic subunit [UDP-forming]</fullName>
        <ecNumber evidence="4 16">2.4.1.12</ecNumber>
    </recommendedName>
</protein>
<evidence type="ECO:0000256" key="8">
    <source>
        <dbReference type="ARBA" id="ARBA00022636"/>
    </source>
</evidence>
<evidence type="ECO:0000256" key="6">
    <source>
        <dbReference type="ARBA" id="ARBA00022475"/>
    </source>
</evidence>
<feature type="transmembrane region" description="Helical" evidence="16">
    <location>
        <begin position="539"/>
        <end position="568"/>
    </location>
</feature>
<evidence type="ECO:0000256" key="4">
    <source>
        <dbReference type="ARBA" id="ARBA00012539"/>
    </source>
</evidence>
<evidence type="ECO:0000256" key="15">
    <source>
        <dbReference type="ARBA" id="ARBA00048682"/>
    </source>
</evidence>
<keyword evidence="14 16" id="KW-0472">Membrane</keyword>
<comment type="caution">
    <text evidence="19">The sequence shown here is derived from an EMBL/GenBank/DDBJ whole genome shotgun (WGS) entry which is preliminary data.</text>
</comment>
<dbReference type="AlphaFoldDB" id="A0A2T5MF33"/>
<proteinExistence type="inferred from homology"/>
<keyword evidence="8 16" id="KW-0973">c-di-GMP</keyword>
<evidence type="ECO:0000256" key="14">
    <source>
        <dbReference type="ARBA" id="ARBA00023136"/>
    </source>
</evidence>
<feature type="transmembrane region" description="Helical" evidence="16">
    <location>
        <begin position="198"/>
        <end position="217"/>
    </location>
</feature>
<keyword evidence="13 16" id="KW-1133">Transmembrane helix</keyword>
<dbReference type="PANTHER" id="PTHR43867:SF2">
    <property type="entry name" value="CELLULOSE SYNTHASE CATALYTIC SUBUNIT A [UDP-FORMING]"/>
    <property type="match status" value="1"/>
</dbReference>
<feature type="transmembrane region" description="Helical" evidence="16">
    <location>
        <begin position="588"/>
        <end position="611"/>
    </location>
</feature>
<dbReference type="UniPathway" id="UPA00694"/>
<dbReference type="InterPro" id="IPR001173">
    <property type="entry name" value="Glyco_trans_2-like"/>
</dbReference>
<keyword evidence="7 16" id="KW-0997">Cell inner membrane</keyword>
<evidence type="ECO:0000313" key="20">
    <source>
        <dbReference type="Proteomes" id="UP000244248"/>
    </source>
</evidence>
<name>A0A2T5MF33_9GAMM</name>
<comment type="function">
    <text evidence="16">Catalytic subunit of cellulose synthase. It polymerizes uridine 5'-diphosphate glucose to cellulose.</text>
</comment>
<feature type="transmembrane region" description="Helical" evidence="16">
    <location>
        <begin position="229"/>
        <end position="253"/>
    </location>
</feature>
<dbReference type="CDD" id="cd06421">
    <property type="entry name" value="CESA_CelA_like"/>
    <property type="match status" value="1"/>
</dbReference>
<evidence type="ECO:0000256" key="3">
    <source>
        <dbReference type="ARBA" id="ARBA00006739"/>
    </source>
</evidence>
<keyword evidence="20" id="KW-1185">Reference proteome</keyword>
<dbReference type="GO" id="GO:0035438">
    <property type="term" value="F:cyclic-di-GMP binding"/>
    <property type="evidence" value="ECO:0007669"/>
    <property type="project" value="InterPro"/>
</dbReference>
<dbReference type="InterPro" id="IPR009875">
    <property type="entry name" value="PilZ_domain"/>
</dbReference>
<keyword evidence="11 16" id="KW-0812">Transmembrane</keyword>
<feature type="transmembrane region" description="Helical" evidence="16">
    <location>
        <begin position="640"/>
        <end position="661"/>
    </location>
</feature>
<dbReference type="Pfam" id="PF07238">
    <property type="entry name" value="PilZ"/>
    <property type="match status" value="1"/>
</dbReference>
<evidence type="ECO:0000256" key="10">
    <source>
        <dbReference type="ARBA" id="ARBA00022679"/>
    </source>
</evidence>
<dbReference type="Pfam" id="PF00535">
    <property type="entry name" value="Glycos_transf_2"/>
    <property type="match status" value="1"/>
</dbReference>
<dbReference type="InterPro" id="IPR050321">
    <property type="entry name" value="Glycosyltr_2/OpgH_subfam"/>
</dbReference>
<comment type="catalytic activity">
    <reaction evidence="15 16">
        <text>[(1-&gt;4)-beta-D-glucosyl](n) + UDP-alpha-D-glucose = [(1-&gt;4)-beta-D-glucosyl](n+1) + UDP + H(+)</text>
        <dbReference type="Rhea" id="RHEA:19929"/>
        <dbReference type="Rhea" id="RHEA-COMP:10033"/>
        <dbReference type="Rhea" id="RHEA-COMP:10034"/>
        <dbReference type="ChEBI" id="CHEBI:15378"/>
        <dbReference type="ChEBI" id="CHEBI:18246"/>
        <dbReference type="ChEBI" id="CHEBI:58223"/>
        <dbReference type="ChEBI" id="CHEBI:58885"/>
        <dbReference type="EC" id="2.4.1.12"/>
    </reaction>
</comment>
<evidence type="ECO:0000259" key="18">
    <source>
        <dbReference type="Pfam" id="PF07238"/>
    </source>
</evidence>
<evidence type="ECO:0000256" key="11">
    <source>
        <dbReference type="ARBA" id="ARBA00022692"/>
    </source>
</evidence>
<dbReference type="SUPFAM" id="SSF53448">
    <property type="entry name" value="Nucleotide-diphospho-sugar transferases"/>
    <property type="match status" value="1"/>
</dbReference>
<keyword evidence="12 16" id="KW-0135">Cellulose biosynthesis</keyword>
<dbReference type="NCBIfam" id="NF008558">
    <property type="entry name" value="PRK11498.1"/>
    <property type="match status" value="1"/>
</dbReference>
<dbReference type="GO" id="GO:0005886">
    <property type="term" value="C:plasma membrane"/>
    <property type="evidence" value="ECO:0007669"/>
    <property type="project" value="UniProtKB-SubCell"/>
</dbReference>
<comment type="subcellular location">
    <subcellularLocation>
        <location evidence="1">Cell inner membrane</location>
        <topology evidence="1">Multi-pass membrane protein</topology>
    </subcellularLocation>
</comment>
<evidence type="ECO:0000256" key="2">
    <source>
        <dbReference type="ARBA" id="ARBA00005186"/>
    </source>
</evidence>
<accession>A0A2T5MF33</accession>
<dbReference type="EC" id="2.4.1.12" evidence="4 16"/>
<feature type="domain" description="Glycosyltransferase 2-like" evidence="17">
    <location>
        <begin position="278"/>
        <end position="447"/>
    </location>
</feature>
<gene>
    <name evidence="19" type="ORF">CJD38_11870</name>
</gene>
<evidence type="ECO:0000256" key="1">
    <source>
        <dbReference type="ARBA" id="ARBA00004429"/>
    </source>
</evidence>
<comment type="similarity">
    <text evidence="3">Belongs to the glycosyltransferase 2 family.</text>
</comment>
<evidence type="ECO:0000256" key="9">
    <source>
        <dbReference type="ARBA" id="ARBA00022676"/>
    </source>
</evidence>
<evidence type="ECO:0000259" key="17">
    <source>
        <dbReference type="Pfam" id="PF00535"/>
    </source>
</evidence>
<evidence type="ECO:0000256" key="12">
    <source>
        <dbReference type="ARBA" id="ARBA00022916"/>
    </source>
</evidence>
<sequence>MSLPELLAWFARHLGVEDPRQLRLWILRLFVLPPTEARPQPQWLSKAMLRTSGVLVRELEIRQPQSAQEWLLRLFVLPSGISKAKKEATPWHLSRLVRTLLGGAYPHVRNVVFWLAWPLRKLYARFDRINFISAGSKLESVADVAFAQPMWLRYVMVSIAVVLFILVATTPLQWFEQLMFMALMWLMAMTIRRMPGNLPTLALTTFSLIATARYAFWRVTQTMDLGSPIEYFFGGGLLMAEIYTWIIMMLGYLQSAWPLQRKPVPLPADTSLWPTIDIYIPTYNEPLKVVKPTVFAACGMDWPKEKINIYILDDGRRAEFKEFAEAANVHYIARTENSHAKAGNLNHALKVTKGEFIAIFDCDHMPVRSFLQMTMGWFLRDEKCAMLQTPHHFFSPDPFERNLGTFRRVPNEGSLFYGLVQDGNDLWNSTFFCGSCAVIRRGPLEEVGGIATETVTEDAHTALKMHRRGYNTSYINIVQAAGLATESLSGHIGQRIRWARGMVQIFRTDNPLLGKGLSLYQRLCYTNAMLHFMNGLPRLVFLTAPLTYLFFEFHIINSGAYLLTLFVLPHIVQSTLANSRMQGRYRHSFWAEVYESVLAWYIALPTTIALINPKLGKFNVTAKGGLIEHEYFDWFISKPYMALVLLNFTGFVIGIMRLFSWNTFETATVVMNLLWTAHNLIMLGTAIAVASESRQKRISHRVPMRIPATLYLANGQTLQCHTQDYSTGGLDLHIDREVVLPQDTRVKISLNRGDREYSFSARIANRRNDSVGLYFEKLSMDDEKHLIQCTFGRADAWLEWNKHTIQDRPLDSLIEVLAYGLRGYGHLFRNLADVIAARMAEQRIAPRSPTP</sequence>
<dbReference type="EMBL" id="QANS01000004">
    <property type="protein sequence ID" value="PTU31182.1"/>
    <property type="molecule type" value="Genomic_DNA"/>
</dbReference>
<dbReference type="GO" id="GO:0016760">
    <property type="term" value="F:cellulose synthase (UDP-forming) activity"/>
    <property type="evidence" value="ECO:0007669"/>
    <property type="project" value="UniProtKB-EC"/>
</dbReference>
<evidence type="ECO:0000256" key="16">
    <source>
        <dbReference type="RuleBase" id="RU365020"/>
    </source>
</evidence>
<dbReference type="OrthoDB" id="9806824at2"/>
<feature type="transmembrane region" description="Helical" evidence="16">
    <location>
        <begin position="151"/>
        <end position="168"/>
    </location>
</feature>
<dbReference type="InterPro" id="IPR029044">
    <property type="entry name" value="Nucleotide-diphossugar_trans"/>
</dbReference>
<dbReference type="FunFam" id="3.90.550.10:FF:000061">
    <property type="entry name" value="Cellulose synthase catalytic subunit [UDP-forming]"/>
    <property type="match status" value="1"/>
</dbReference>
<dbReference type="PRINTS" id="PR01439">
    <property type="entry name" value="CELLSNTHASEA"/>
</dbReference>
<dbReference type="InterPro" id="IPR003919">
    <property type="entry name" value="Cell_synth_A"/>
</dbReference>
<dbReference type="NCBIfam" id="TIGR03030">
    <property type="entry name" value="CelA"/>
    <property type="match status" value="1"/>
</dbReference>
<evidence type="ECO:0000313" key="19">
    <source>
        <dbReference type="EMBL" id="PTU31182.1"/>
    </source>
</evidence>
<keyword evidence="9 16" id="KW-0328">Glycosyltransferase</keyword>